<sequence length="136" mass="14647">MSTTNDGAMTDSPYADSIVVDASCTKDGTVVVRIVGDIDMATQRYLRTRFDETFAEFPSPKAVLADVAEVTFFGSAGIELLVALAERSAARGHPFRIVTGNNRAVIRPLEVTGLDRSLDLVPTFDAAYASPPHRRG</sequence>
<dbReference type="PANTHER" id="PTHR33495:SF2">
    <property type="entry name" value="ANTI-SIGMA FACTOR ANTAGONIST TM_1081-RELATED"/>
    <property type="match status" value="1"/>
</dbReference>
<comment type="similarity">
    <text evidence="1 2">Belongs to the anti-sigma-factor antagonist family.</text>
</comment>
<dbReference type="NCBIfam" id="TIGR00377">
    <property type="entry name" value="ant_ant_sig"/>
    <property type="match status" value="1"/>
</dbReference>
<comment type="caution">
    <text evidence="4">The sequence shown here is derived from an EMBL/GenBank/DDBJ whole genome shotgun (WGS) entry which is preliminary data.</text>
</comment>
<dbReference type="InterPro" id="IPR036513">
    <property type="entry name" value="STAS_dom_sf"/>
</dbReference>
<evidence type="ECO:0000313" key="5">
    <source>
        <dbReference type="Proteomes" id="UP001609175"/>
    </source>
</evidence>
<name>A0ABW7JRR4_9NOCA</name>
<dbReference type="CDD" id="cd07043">
    <property type="entry name" value="STAS_anti-anti-sigma_factors"/>
    <property type="match status" value="1"/>
</dbReference>
<dbReference type="InterPro" id="IPR003658">
    <property type="entry name" value="Anti-sigma_ant"/>
</dbReference>
<evidence type="ECO:0000259" key="3">
    <source>
        <dbReference type="PROSITE" id="PS50801"/>
    </source>
</evidence>
<gene>
    <name evidence="4" type="ORF">ACHIPZ_21225</name>
</gene>
<organism evidence="4 5">
    <name type="scientific">Antrihabitans spumae</name>
    <dbReference type="NCBI Taxonomy" id="3373370"/>
    <lineage>
        <taxon>Bacteria</taxon>
        <taxon>Bacillati</taxon>
        <taxon>Actinomycetota</taxon>
        <taxon>Actinomycetes</taxon>
        <taxon>Mycobacteriales</taxon>
        <taxon>Nocardiaceae</taxon>
        <taxon>Antrihabitans</taxon>
    </lineage>
</organism>
<dbReference type="RefSeq" id="WP_395116643.1">
    <property type="nucleotide sequence ID" value="NZ_JBIMSO010000066.1"/>
</dbReference>
<evidence type="ECO:0000256" key="2">
    <source>
        <dbReference type="RuleBase" id="RU003749"/>
    </source>
</evidence>
<dbReference type="Pfam" id="PF01740">
    <property type="entry name" value="STAS"/>
    <property type="match status" value="1"/>
</dbReference>
<dbReference type="Gene3D" id="3.30.750.24">
    <property type="entry name" value="STAS domain"/>
    <property type="match status" value="1"/>
</dbReference>
<evidence type="ECO:0000256" key="1">
    <source>
        <dbReference type="ARBA" id="ARBA00009013"/>
    </source>
</evidence>
<dbReference type="Proteomes" id="UP001609175">
    <property type="component" value="Unassembled WGS sequence"/>
</dbReference>
<protein>
    <recommendedName>
        <fullName evidence="2">Anti-sigma factor antagonist</fullName>
    </recommendedName>
</protein>
<dbReference type="PANTHER" id="PTHR33495">
    <property type="entry name" value="ANTI-SIGMA FACTOR ANTAGONIST TM_1081-RELATED-RELATED"/>
    <property type="match status" value="1"/>
</dbReference>
<evidence type="ECO:0000313" key="4">
    <source>
        <dbReference type="EMBL" id="MFH5210703.1"/>
    </source>
</evidence>
<reference evidence="4 5" key="1">
    <citation type="submission" date="2024-10" db="EMBL/GenBank/DDBJ databases">
        <authorList>
            <person name="Riesco R."/>
        </authorList>
    </citation>
    <scope>NUCLEOTIDE SEQUENCE [LARGE SCALE GENOMIC DNA]</scope>
    <source>
        <strain evidence="4 5">NCIMB 15449</strain>
    </source>
</reference>
<accession>A0ABW7JRR4</accession>
<proteinExistence type="inferred from homology"/>
<dbReference type="SUPFAM" id="SSF52091">
    <property type="entry name" value="SpoIIaa-like"/>
    <property type="match status" value="1"/>
</dbReference>
<dbReference type="PROSITE" id="PS50801">
    <property type="entry name" value="STAS"/>
    <property type="match status" value="1"/>
</dbReference>
<dbReference type="InterPro" id="IPR002645">
    <property type="entry name" value="STAS_dom"/>
</dbReference>
<feature type="domain" description="STAS" evidence="3">
    <location>
        <begin position="27"/>
        <end position="131"/>
    </location>
</feature>
<dbReference type="EMBL" id="JBIMSO010000066">
    <property type="protein sequence ID" value="MFH5210703.1"/>
    <property type="molecule type" value="Genomic_DNA"/>
</dbReference>